<keyword evidence="5 12" id="KW-0378">Hydrolase</keyword>
<proteinExistence type="inferred from homology"/>
<dbReference type="PANTHER" id="PTHR11742">
    <property type="entry name" value="MANNOSYL-OLIGOSACCHARIDE ALPHA-1,2-MANNOSIDASE-RELATED"/>
    <property type="match status" value="1"/>
</dbReference>
<feature type="compositionally biased region" description="Low complexity" evidence="13">
    <location>
        <begin position="625"/>
        <end position="637"/>
    </location>
</feature>
<dbReference type="SUPFAM" id="SSF48225">
    <property type="entry name" value="Seven-hairpin glycosidases"/>
    <property type="match status" value="1"/>
</dbReference>
<name>A0A2V0NTE7_9CHLO</name>
<evidence type="ECO:0000256" key="8">
    <source>
        <dbReference type="ARBA" id="ARBA00047669"/>
    </source>
</evidence>
<evidence type="ECO:0000256" key="6">
    <source>
        <dbReference type="ARBA" id="ARBA00022837"/>
    </source>
</evidence>
<keyword evidence="7 11" id="KW-1015">Disulfide bond</keyword>
<feature type="binding site" evidence="10">
    <location>
        <position position="976"/>
    </location>
    <ligand>
        <name>Ca(2+)</name>
        <dbReference type="ChEBI" id="CHEBI:29108"/>
    </ligand>
</feature>
<comment type="caution">
    <text evidence="15">The sequence shown here is derived from an EMBL/GenBank/DDBJ whole genome shotgun (WGS) entry which is preliminary data.</text>
</comment>
<accession>A0A2V0NTE7</accession>
<dbReference type="Proteomes" id="UP000247498">
    <property type="component" value="Unassembled WGS sequence"/>
</dbReference>
<feature type="compositionally biased region" description="Low complexity" evidence="13">
    <location>
        <begin position="685"/>
        <end position="739"/>
    </location>
</feature>
<dbReference type="OrthoDB" id="8118055at2759"/>
<comment type="similarity">
    <text evidence="3 12">Belongs to the glycosyl hydrolase 47 family.</text>
</comment>
<feature type="disulfide bond" evidence="11">
    <location>
        <begin position="556"/>
        <end position="592"/>
    </location>
</feature>
<evidence type="ECO:0000256" key="4">
    <source>
        <dbReference type="ARBA" id="ARBA00022723"/>
    </source>
</evidence>
<dbReference type="FunCoup" id="A0A2V0NTE7">
    <property type="interactions" value="2337"/>
</dbReference>
<dbReference type="Gene3D" id="1.50.10.10">
    <property type="match status" value="2"/>
</dbReference>
<keyword evidence="4 10" id="KW-0479">Metal-binding</keyword>
<evidence type="ECO:0000256" key="12">
    <source>
        <dbReference type="RuleBase" id="RU361193"/>
    </source>
</evidence>
<evidence type="ECO:0000256" key="2">
    <source>
        <dbReference type="ARBA" id="ARBA00004922"/>
    </source>
</evidence>
<reference evidence="15 16" key="1">
    <citation type="journal article" date="2018" name="Sci. Rep.">
        <title>Raphidocelis subcapitata (=Pseudokirchneriella subcapitata) provides an insight into genome evolution and environmental adaptations in the Sphaeropleales.</title>
        <authorList>
            <person name="Suzuki S."/>
            <person name="Yamaguchi H."/>
            <person name="Nakajima N."/>
            <person name="Kawachi M."/>
        </authorList>
    </citation>
    <scope>NUCLEOTIDE SEQUENCE [LARGE SCALE GENOMIC DNA]</scope>
    <source>
        <strain evidence="15 16">NIES-35</strain>
    </source>
</reference>
<dbReference type="GO" id="GO:0016020">
    <property type="term" value="C:membrane"/>
    <property type="evidence" value="ECO:0007669"/>
    <property type="project" value="InterPro"/>
</dbReference>
<dbReference type="GO" id="GO:0005975">
    <property type="term" value="P:carbohydrate metabolic process"/>
    <property type="evidence" value="ECO:0007669"/>
    <property type="project" value="InterPro"/>
</dbReference>
<dbReference type="Pfam" id="PF01532">
    <property type="entry name" value="Glyco_hydro_47"/>
    <property type="match status" value="1"/>
</dbReference>
<comment type="pathway">
    <text evidence="2">Protein modification; protein glycosylation.</text>
</comment>
<feature type="region of interest" description="Disordered" evidence="13">
    <location>
        <begin position="165"/>
        <end position="217"/>
    </location>
</feature>
<evidence type="ECO:0000256" key="5">
    <source>
        <dbReference type="ARBA" id="ARBA00022801"/>
    </source>
</evidence>
<feature type="compositionally biased region" description="Basic and acidic residues" evidence="13">
    <location>
        <begin position="638"/>
        <end position="653"/>
    </location>
</feature>
<evidence type="ECO:0000256" key="14">
    <source>
        <dbReference type="SAM" id="Phobius"/>
    </source>
</evidence>
<sequence length="1051" mass="108160">MAERDCLPITIPDSAGLGGKPGRARPIHGAAANGAGCVGSKRGSSSDAARAGVAAALLLCVLVGMHVLGLAAPPNEGAGAALGVAGAWPARPAPRGLPGLPPAHSQASLAGAMAPAAVACAAAAAAAAEPPCQIPPEGGEGAEDLLQRAMAALPREGMLTLAAATPAAASPQHQRQQDAQQDPRRQRQAGGQRERPIGGRSGTSGSGASGAAGPYPHPFPEEAYRLYSIPEADPSPRCQRSGICDGEGARGRCGGDGLACVVGAAERQRRVREAIKWSWHGYRKHAWGSDEADVLGRGPLDWFHLGLTIVDGIDTLLVAGLEEEYREARHWIANRLRFPDDSTVQFFEVNIRILGGLLSAYYLSGGDELFLRKAEALGDRLLPAFNTSSGLPSTRVQLRRSAGERARMGLADGQTNLAEAGTLSLEFTTLGRLTGRPDFSSAGMAGWYALMGSPNISGLHCVGLSTARGECYLGRLSVGSAADSTYEYMLKQWVLSGKTQKVPLLLYQEAMVGMRRYLVRDVSTGGDPMSFVTEAAGDFGAGTVAAPDDRFEHLTCFVGGMLVLGQWHGLPSSGAPGDPDDLALASRVGRACYELYRAAPSGVAPDSVRFTLEGGGKLPPQFQGQPAQLPARPAAAEAKAEAAPEAAAREEQRPTPASAPRRPRVRHAQLGTPEDAPNGGHSNPAPADEAQQAGEAESEAGSNAPEAQPAEASESEAAGAAAPEAASENAEPAATEPAATPHPPEAQPTAQEAAPSHPEAAAAAAAAPEDVPTVPQALAAVAAAAAAAAAGDVARATGGMAAWTSGPSNPPAARRARSLLTDGDGADGAAAEGAEAGGGAPAAADAAGDSAAAAEAGGAPPPLAPPPPPPPPPASFNPLTPKDFLRPEAAETLFYLWRATGQEVYREWGWSMFRAWERWCRVDGGGYATVRDVSQVPPPLDNKMESFWLAETLKYLYLLFEDDPSVLSFDEWVFNTEAHPLPVWGSRADAAALAALAARRAEAARLAALAEEERALAGAVAEAVARGAARGAQGVARRRREGGEGPEVVSV</sequence>
<dbReference type="AlphaFoldDB" id="A0A2V0NTE7"/>
<keyword evidence="14" id="KW-0812">Transmembrane</keyword>
<keyword evidence="16" id="KW-1185">Reference proteome</keyword>
<evidence type="ECO:0000256" key="9">
    <source>
        <dbReference type="ARBA" id="ARBA00048605"/>
    </source>
</evidence>
<evidence type="ECO:0000256" key="13">
    <source>
        <dbReference type="SAM" id="MobiDB-lite"/>
    </source>
</evidence>
<keyword evidence="6 10" id="KW-0106">Calcium</keyword>
<keyword evidence="12" id="KW-0326">Glycosidase</keyword>
<feature type="transmembrane region" description="Helical" evidence="14">
    <location>
        <begin position="51"/>
        <end position="72"/>
    </location>
</feature>
<dbReference type="InterPro" id="IPR050749">
    <property type="entry name" value="Glycosyl_Hydrolase_47"/>
</dbReference>
<dbReference type="GO" id="GO:0004571">
    <property type="term" value="F:mannosyl-oligosaccharide 1,2-alpha-mannosidase activity"/>
    <property type="evidence" value="ECO:0007669"/>
    <property type="project" value="UniProtKB-EC"/>
</dbReference>
<evidence type="ECO:0000256" key="1">
    <source>
        <dbReference type="ARBA" id="ARBA00001913"/>
    </source>
</evidence>
<comment type="cofactor">
    <cofactor evidence="1 10">
        <name>Ca(2+)</name>
        <dbReference type="ChEBI" id="CHEBI:29108"/>
    </cofactor>
</comment>
<dbReference type="InterPro" id="IPR001382">
    <property type="entry name" value="Glyco_hydro_47"/>
</dbReference>
<dbReference type="GO" id="GO:0005783">
    <property type="term" value="C:endoplasmic reticulum"/>
    <property type="evidence" value="ECO:0007669"/>
    <property type="project" value="TreeGrafter"/>
</dbReference>
<feature type="compositionally biased region" description="Low complexity" evidence="13">
    <location>
        <begin position="747"/>
        <end position="769"/>
    </location>
</feature>
<dbReference type="EC" id="3.2.1.-" evidence="12"/>
<dbReference type="PRINTS" id="PR00747">
    <property type="entry name" value="GLYHDRLASE47"/>
</dbReference>
<evidence type="ECO:0000313" key="15">
    <source>
        <dbReference type="EMBL" id="GBF88105.1"/>
    </source>
</evidence>
<evidence type="ECO:0000313" key="16">
    <source>
        <dbReference type="Proteomes" id="UP000247498"/>
    </source>
</evidence>
<keyword evidence="14" id="KW-0472">Membrane</keyword>
<keyword evidence="14" id="KW-1133">Transmembrane helix</keyword>
<feature type="region of interest" description="Disordered" evidence="13">
    <location>
        <begin position="612"/>
        <end position="771"/>
    </location>
</feature>
<dbReference type="EMBL" id="BDRX01000003">
    <property type="protein sequence ID" value="GBF88105.1"/>
    <property type="molecule type" value="Genomic_DNA"/>
</dbReference>
<organism evidence="15 16">
    <name type="scientific">Raphidocelis subcapitata</name>
    <dbReference type="NCBI Taxonomy" id="307507"/>
    <lineage>
        <taxon>Eukaryota</taxon>
        <taxon>Viridiplantae</taxon>
        <taxon>Chlorophyta</taxon>
        <taxon>core chlorophytes</taxon>
        <taxon>Chlorophyceae</taxon>
        <taxon>CS clade</taxon>
        <taxon>Sphaeropleales</taxon>
        <taxon>Selenastraceae</taxon>
        <taxon>Raphidocelis</taxon>
    </lineage>
</organism>
<evidence type="ECO:0000256" key="3">
    <source>
        <dbReference type="ARBA" id="ARBA00007658"/>
    </source>
</evidence>
<feature type="compositionally biased region" description="Low complexity" evidence="13">
    <location>
        <begin position="165"/>
        <end position="180"/>
    </location>
</feature>
<dbReference type="InParanoid" id="A0A2V0NTE7"/>
<comment type="catalytic activity">
    <reaction evidence="8">
        <text>N(4)-(alpha-D-Man-(1-&gt;2)-alpha-D-Man-(1-&gt;2)-alpha-D-Man-(1-&gt;3)-[alpha-D-Man-(1-&gt;3)-[alpha-D-Man-(1-&gt;2)-alpha-D-Man-(1-&gt;6)]-alpha-D-Man-(1-&gt;6)]-beta-D-Man-(1-&gt;4)-beta-D-GlcNAc-(1-&gt;4)-beta-D-GlcNAc)-L-asparaginyl-[protein] (N-glucan mannose isomer 8A1,2,3B1,3) + 3 H2O = N(4)-(alpha-D-Man-(1-&gt;3)-[alpha-D-Man-(1-&gt;3)-[alpha-D-Man-(1-&gt;6)]-alpha-D-Man-(1-&gt;6)]-beta-D-Man-(1-&gt;4)-beta-D-GlcNAc-(1-&gt;4)-beta-D-GlcNAc)-L-asparaginyl-[protein] (N-glucan mannose isomer 5A1,2) + 3 beta-D-mannose</text>
        <dbReference type="Rhea" id="RHEA:56028"/>
        <dbReference type="Rhea" id="RHEA-COMP:14358"/>
        <dbReference type="Rhea" id="RHEA-COMP:14367"/>
        <dbReference type="ChEBI" id="CHEBI:15377"/>
        <dbReference type="ChEBI" id="CHEBI:28563"/>
        <dbReference type="ChEBI" id="CHEBI:59087"/>
        <dbReference type="ChEBI" id="CHEBI:60628"/>
        <dbReference type="EC" id="3.2.1.113"/>
    </reaction>
</comment>
<evidence type="ECO:0000256" key="7">
    <source>
        <dbReference type="ARBA" id="ARBA00023157"/>
    </source>
</evidence>
<dbReference type="GO" id="GO:0005768">
    <property type="term" value="C:endosome"/>
    <property type="evidence" value="ECO:0007669"/>
    <property type="project" value="TreeGrafter"/>
</dbReference>
<comment type="catalytic activity">
    <reaction evidence="9">
        <text>N(4)-(alpha-D-Man-(1-&gt;2)-alpha-D-Man-(1-&gt;2)-alpha-D-Man-(1-&gt;3)-[alpha-D-Man-(1-&gt;2)-alpha-D-Man-(1-&gt;3)-[alpha-D-Man-(1-&gt;2)-alpha-D-Man-(1-&gt;6)]-alpha-D-Man-(1-&gt;6)]-beta-D-Man-(1-&gt;4)-beta-D-GlcNAc-(1-&gt;4)-beta-D-GlcNAc)-L-asparaginyl-[protein] (N-glucan mannose isomer 9A1,2,3B1,2,3) + 4 H2O = N(4)-(alpha-D-Man-(1-&gt;3)-[alpha-D-Man-(1-&gt;3)-[alpha-D-Man-(1-&gt;6)]-alpha-D-Man-(1-&gt;6)]-beta-D-Man-(1-&gt;4)-beta-D-GlcNAc-(1-&gt;4)-beta-D-GlcNAc)-L-asparaginyl-[protein] (N-glucan mannose isomer 5A1,2) + 4 beta-D-mannose</text>
        <dbReference type="Rhea" id="RHEA:56008"/>
        <dbReference type="Rhea" id="RHEA-COMP:14356"/>
        <dbReference type="Rhea" id="RHEA-COMP:14367"/>
        <dbReference type="ChEBI" id="CHEBI:15377"/>
        <dbReference type="ChEBI" id="CHEBI:28563"/>
        <dbReference type="ChEBI" id="CHEBI:59087"/>
        <dbReference type="ChEBI" id="CHEBI:139493"/>
        <dbReference type="EC" id="3.2.1.113"/>
    </reaction>
</comment>
<dbReference type="GO" id="GO:0005509">
    <property type="term" value="F:calcium ion binding"/>
    <property type="evidence" value="ECO:0007669"/>
    <property type="project" value="InterPro"/>
</dbReference>
<evidence type="ECO:0000256" key="11">
    <source>
        <dbReference type="PIRSR" id="PIRSR601382-3"/>
    </source>
</evidence>
<dbReference type="InterPro" id="IPR012341">
    <property type="entry name" value="6hp_glycosidase-like_sf"/>
</dbReference>
<gene>
    <name evidence="15" type="ORF">Rsub_00817</name>
</gene>
<feature type="compositionally biased region" description="Low complexity" evidence="13">
    <location>
        <begin position="841"/>
        <end position="858"/>
    </location>
</feature>
<dbReference type="InterPro" id="IPR036026">
    <property type="entry name" value="Seven-hairpin_glycosidases"/>
</dbReference>
<feature type="compositionally biased region" description="Pro residues" evidence="13">
    <location>
        <begin position="859"/>
        <end position="875"/>
    </location>
</feature>
<evidence type="ECO:0000256" key="10">
    <source>
        <dbReference type="PIRSR" id="PIRSR601382-2"/>
    </source>
</evidence>
<dbReference type="GO" id="GO:0005802">
    <property type="term" value="C:trans-Golgi network"/>
    <property type="evidence" value="ECO:0007669"/>
    <property type="project" value="TreeGrafter"/>
</dbReference>
<protein>
    <recommendedName>
        <fullName evidence="12">alpha-1,2-Mannosidase</fullName>
        <ecNumber evidence="12">3.2.1.-</ecNumber>
    </recommendedName>
</protein>
<feature type="compositionally biased region" description="Gly residues" evidence="13">
    <location>
        <begin position="199"/>
        <end position="210"/>
    </location>
</feature>
<dbReference type="STRING" id="307507.A0A2V0NTE7"/>
<dbReference type="PANTHER" id="PTHR11742:SF55">
    <property type="entry name" value="ENDOPLASMIC RETICULUM MANNOSYL-OLIGOSACCHARIDE 1,2-ALPHA-MANNOSIDASE"/>
    <property type="match status" value="1"/>
</dbReference>
<feature type="region of interest" description="Disordered" evidence="13">
    <location>
        <begin position="821"/>
        <end position="882"/>
    </location>
</feature>